<keyword evidence="1 7" id="KW-0479">Metal-binding</keyword>
<feature type="region of interest" description="Disordered" evidence="8">
    <location>
        <begin position="909"/>
        <end position="951"/>
    </location>
</feature>
<feature type="compositionally biased region" description="Basic residues" evidence="8">
    <location>
        <begin position="157"/>
        <end position="169"/>
    </location>
</feature>
<dbReference type="Gene3D" id="3.30.70.330">
    <property type="match status" value="2"/>
</dbReference>
<dbReference type="SUPFAM" id="SSF54928">
    <property type="entry name" value="RNA-binding domain, RBD"/>
    <property type="match status" value="2"/>
</dbReference>
<feature type="region of interest" description="Disordered" evidence="8">
    <location>
        <begin position="367"/>
        <end position="429"/>
    </location>
</feature>
<dbReference type="Pfam" id="PF01480">
    <property type="entry name" value="PWI"/>
    <property type="match status" value="1"/>
</dbReference>
<dbReference type="EMBL" id="CAJPIZ010001574">
    <property type="protein sequence ID" value="CAG2103725.1"/>
    <property type="molecule type" value="Genomic_DNA"/>
</dbReference>
<reference evidence="10" key="1">
    <citation type="submission" date="2020-11" db="EMBL/GenBank/DDBJ databases">
        <authorList>
            <person name="Tran Van P."/>
        </authorList>
    </citation>
    <scope>NUCLEOTIDE SEQUENCE</scope>
</reference>
<keyword evidence="2 7" id="KW-0863">Zinc-finger</keyword>
<keyword evidence="11" id="KW-1185">Reference proteome</keyword>
<dbReference type="Pfam" id="PF00076">
    <property type="entry name" value="RRM_1"/>
    <property type="match status" value="2"/>
</dbReference>
<protein>
    <recommendedName>
        <fullName evidence="9">C3H1-type domain-containing protein</fullName>
    </recommendedName>
</protein>
<dbReference type="GO" id="GO:0005634">
    <property type="term" value="C:nucleus"/>
    <property type="evidence" value="ECO:0007669"/>
    <property type="project" value="TreeGrafter"/>
</dbReference>
<feature type="compositionally biased region" description="Pro residues" evidence="8">
    <location>
        <begin position="381"/>
        <end position="428"/>
    </location>
</feature>
<feature type="compositionally biased region" description="Polar residues" evidence="8">
    <location>
        <begin position="118"/>
        <end position="128"/>
    </location>
</feature>
<dbReference type="PANTHER" id="PTHR14398">
    <property type="entry name" value="RNA RECOGNITION RRM/RNP DOMAIN"/>
    <property type="match status" value="1"/>
</dbReference>
<name>A0A7R9PWW0_9ACAR</name>
<feature type="region of interest" description="Disordered" evidence="8">
    <location>
        <begin position="623"/>
        <end position="642"/>
    </location>
</feature>
<gene>
    <name evidence="10" type="ORF">OSB1V03_LOCUS3752</name>
</gene>
<feature type="zinc finger region" description="C3H1-type" evidence="7">
    <location>
        <begin position="294"/>
        <end position="322"/>
    </location>
</feature>
<evidence type="ECO:0000256" key="5">
    <source>
        <dbReference type="ARBA" id="ARBA00023054"/>
    </source>
</evidence>
<evidence type="ECO:0000256" key="2">
    <source>
        <dbReference type="ARBA" id="ARBA00022771"/>
    </source>
</evidence>
<keyword evidence="5" id="KW-0175">Coiled coil</keyword>
<dbReference type="FunFam" id="3.30.70.330:FF:000330">
    <property type="entry name" value="RNA-binding motif protein 26"/>
    <property type="match status" value="1"/>
</dbReference>
<dbReference type="GO" id="GO:0008270">
    <property type="term" value="F:zinc ion binding"/>
    <property type="evidence" value="ECO:0007669"/>
    <property type="project" value="UniProtKB-KW"/>
</dbReference>
<feature type="compositionally biased region" description="Low complexity" evidence="8">
    <location>
        <begin position="276"/>
        <end position="289"/>
    </location>
</feature>
<feature type="compositionally biased region" description="Low complexity" evidence="8">
    <location>
        <begin position="105"/>
        <end position="117"/>
    </location>
</feature>
<dbReference type="CDD" id="cd12257">
    <property type="entry name" value="RRM1_RBM26_like"/>
    <property type="match status" value="1"/>
</dbReference>
<evidence type="ECO:0000313" key="11">
    <source>
        <dbReference type="Proteomes" id="UP000759131"/>
    </source>
</evidence>
<dbReference type="Proteomes" id="UP000759131">
    <property type="component" value="Unassembled WGS sequence"/>
</dbReference>
<feature type="compositionally biased region" description="Low complexity" evidence="8">
    <location>
        <begin position="129"/>
        <end position="147"/>
    </location>
</feature>
<feature type="compositionally biased region" description="Low complexity" evidence="8">
    <location>
        <begin position="238"/>
        <end position="259"/>
    </location>
</feature>
<organism evidence="10">
    <name type="scientific">Medioppia subpectinata</name>
    <dbReference type="NCBI Taxonomy" id="1979941"/>
    <lineage>
        <taxon>Eukaryota</taxon>
        <taxon>Metazoa</taxon>
        <taxon>Ecdysozoa</taxon>
        <taxon>Arthropoda</taxon>
        <taxon>Chelicerata</taxon>
        <taxon>Arachnida</taxon>
        <taxon>Acari</taxon>
        <taxon>Acariformes</taxon>
        <taxon>Sarcoptiformes</taxon>
        <taxon>Oribatida</taxon>
        <taxon>Brachypylina</taxon>
        <taxon>Oppioidea</taxon>
        <taxon>Oppiidae</taxon>
        <taxon>Medioppia</taxon>
    </lineage>
</organism>
<feature type="domain" description="C3H1-type" evidence="9">
    <location>
        <begin position="294"/>
        <end position="322"/>
    </location>
</feature>
<evidence type="ECO:0000259" key="9">
    <source>
        <dbReference type="PROSITE" id="PS50103"/>
    </source>
</evidence>
<feature type="compositionally biased region" description="Basic and acidic residues" evidence="8">
    <location>
        <begin position="909"/>
        <end position="926"/>
    </location>
</feature>
<keyword evidence="3 7" id="KW-0862">Zinc</keyword>
<dbReference type="InterPro" id="IPR002483">
    <property type="entry name" value="PWI_dom"/>
</dbReference>
<accession>A0A7R9PWW0</accession>
<dbReference type="InterPro" id="IPR000571">
    <property type="entry name" value="Znf_CCCH"/>
</dbReference>
<evidence type="ECO:0000256" key="1">
    <source>
        <dbReference type="ARBA" id="ARBA00022723"/>
    </source>
</evidence>
<evidence type="ECO:0000256" key="8">
    <source>
        <dbReference type="SAM" id="MobiDB-lite"/>
    </source>
</evidence>
<dbReference type="PANTHER" id="PTHR14398:SF0">
    <property type="entry name" value="ZINC FINGER PROTEIN SWM"/>
    <property type="match status" value="1"/>
</dbReference>
<feature type="compositionally biased region" description="Polar residues" evidence="8">
    <location>
        <begin position="632"/>
        <end position="642"/>
    </location>
</feature>
<dbReference type="GO" id="GO:0003723">
    <property type="term" value="F:RNA binding"/>
    <property type="evidence" value="ECO:0007669"/>
    <property type="project" value="UniProtKB-KW"/>
</dbReference>
<evidence type="ECO:0000256" key="7">
    <source>
        <dbReference type="PROSITE-ProRule" id="PRU00723"/>
    </source>
</evidence>
<dbReference type="PROSITE" id="PS50103">
    <property type="entry name" value="ZF_C3H1"/>
    <property type="match status" value="1"/>
</dbReference>
<evidence type="ECO:0000256" key="3">
    <source>
        <dbReference type="ARBA" id="ARBA00022833"/>
    </source>
</evidence>
<evidence type="ECO:0000256" key="4">
    <source>
        <dbReference type="ARBA" id="ARBA00022884"/>
    </source>
</evidence>
<dbReference type="InterPro" id="IPR000504">
    <property type="entry name" value="RRM_dom"/>
</dbReference>
<evidence type="ECO:0000256" key="6">
    <source>
        <dbReference type="ARBA" id="ARBA00043866"/>
    </source>
</evidence>
<feature type="region of interest" description="Disordered" evidence="8">
    <location>
        <begin position="571"/>
        <end position="606"/>
    </location>
</feature>
<evidence type="ECO:0000313" key="10">
    <source>
        <dbReference type="EMBL" id="CAD7623295.1"/>
    </source>
</evidence>
<dbReference type="InterPro" id="IPR045137">
    <property type="entry name" value="RBM26/27"/>
</dbReference>
<sequence length="951" mass="106332">MIVENTEAFRHWLKSCLEPLCDADPEALAKYVMALIKKDKPEKDLKIICLDQLEVFLSSQTITFVETLFEAIGNKSYLNSAPTAPPVPTPTPSITVAPKATIQLSAPSVQSEASSSSTVMKNPEISSVSNTNSRSEQQSNSQSTTKTESTHESNKPRDKRNRSRSRSRSPLRNTRRNEFDTRRLGPMPNNRNGNTYFNDDRRNRRGNGNNRRAGSQRFGGNSYRNERDYRRGPKRGRSPSPRSFSSGSASPNRSRSRSWSGDRDRHSPSNKRSRPASRPASRSPSPSKANTKDAEKSKKCRDYEEKGFCLKGHLCPYDHGNDPVVLDSNVSAALGFTNTNPTGAPMHPMPGPGIPPNAPNSYLAEPYNPEAPGMDPNVQRPHPPPPGGPPPLGPRMPPPPHYWGPMPMRGPMPGGPPLPPPQFMPPPGRPRELIGVPTIDNNVRHNQPLSNRTVIEPNIPMGGMRGGMRGGYKHMGRGGYRNVRRVTNDNSDKTCLEVRKIPHNMNSISHLNQHFSKFGTIVNLQVCHEGDPEAALVQYASHNEALSAIRSTEAVLNNRFIKVFWRSKDQQQTHEQTFGPKTESTDETVSAKSSIKDRLGPKVSETESVLTAVNSSGTISRTVFDPSKLKKNNTNVNKDTANDINSKSVLKPTSMVTKNAANEKTNKTQKQIYSKQYNLLKELITNQKQLMTKLEKSTNENEKTSIKETIDAISTKIQVLYDSISKVMSDKKIVKKPQTKEELMEELLDTDLDMFIKMQNNDMSYVELANKFAKLKKKEKTFSHRGGGGRGGVRTYAQRRGRGAYPRRGAFSPRGTNPLLKVDRRTRKLLIPDINEDDMTDLLEHLAQFSDVEVIEPSSSGALVTFKTRVDAERATQNMSQIKFKENLQLTYSWFDDKISKLDKNTLTKNISESKSENDGNDRELEGLGEELLDFEEDDTEDESEARNWKA</sequence>
<dbReference type="SMART" id="SM00360">
    <property type="entry name" value="RRM"/>
    <property type="match status" value="2"/>
</dbReference>
<dbReference type="OrthoDB" id="443401at2759"/>
<dbReference type="AlphaFoldDB" id="A0A7R9PWW0"/>
<feature type="compositionally biased region" description="Basic and acidic residues" evidence="8">
    <location>
        <begin position="290"/>
        <end position="301"/>
    </location>
</feature>
<dbReference type="InterPro" id="IPR035979">
    <property type="entry name" value="RBD_domain_sf"/>
</dbReference>
<keyword evidence="4" id="KW-0694">RNA-binding</keyword>
<feature type="region of interest" description="Disordered" evidence="8">
    <location>
        <begin position="105"/>
        <end position="301"/>
    </location>
</feature>
<dbReference type="EMBL" id="OC856149">
    <property type="protein sequence ID" value="CAD7623295.1"/>
    <property type="molecule type" value="Genomic_DNA"/>
</dbReference>
<comment type="function">
    <text evidence="6">May be involved in the turnover of nuclear polyadenylated (pA+) RNA.</text>
</comment>
<proteinExistence type="predicted"/>
<dbReference type="InterPro" id="IPR012677">
    <property type="entry name" value="Nucleotide-bd_a/b_plait_sf"/>
</dbReference>
<feature type="compositionally biased region" description="Acidic residues" evidence="8">
    <location>
        <begin position="927"/>
        <end position="944"/>
    </location>
</feature>